<feature type="transmembrane region" description="Helical" evidence="2">
    <location>
        <begin position="412"/>
        <end position="435"/>
    </location>
</feature>
<feature type="region of interest" description="Disordered" evidence="1">
    <location>
        <begin position="707"/>
        <end position="747"/>
    </location>
</feature>
<keyword evidence="2" id="KW-0472">Membrane</keyword>
<evidence type="ECO:0000313" key="4">
    <source>
        <dbReference type="Proteomes" id="UP001209570"/>
    </source>
</evidence>
<keyword evidence="4" id="KW-1185">Reference proteome</keyword>
<protein>
    <recommendedName>
        <fullName evidence="5">Transmembrane protein</fullName>
    </recommendedName>
</protein>
<keyword evidence="2" id="KW-1133">Transmembrane helix</keyword>
<name>A0AAD5Q2P5_PYTIN</name>
<evidence type="ECO:0000256" key="2">
    <source>
        <dbReference type="SAM" id="Phobius"/>
    </source>
</evidence>
<dbReference type="AlphaFoldDB" id="A0AAD5Q2P5"/>
<keyword evidence="2" id="KW-0812">Transmembrane</keyword>
<dbReference type="Proteomes" id="UP001209570">
    <property type="component" value="Unassembled WGS sequence"/>
</dbReference>
<evidence type="ECO:0008006" key="5">
    <source>
        <dbReference type="Google" id="ProtNLM"/>
    </source>
</evidence>
<feature type="transmembrane region" description="Helical" evidence="2">
    <location>
        <begin position="447"/>
        <end position="467"/>
    </location>
</feature>
<comment type="caution">
    <text evidence="3">The sequence shown here is derived from an EMBL/GenBank/DDBJ whole genome shotgun (WGS) entry which is preliminary data.</text>
</comment>
<sequence length="747" mass="81396">MASWSKWLRLPVKAQLALDLALVVLFVLLDARDLAFKTRWIGPSDAFSFTTATPPLRLDARVLAPTDNVTRAGQFVTRSSGWISLRQRCQSLRAIAADEARFSHVLASDCDIGHSGAAHRAPNVVLSAGIRADSVAWAACKLLFHHRKPPICHSPVVRYFASRYNLRDRPFVIVDVASKTTGELNEVTLKNESLAAFSARPGSDAEMEVIEMLEVLSLSSSLERVTCATGFVVEGNGYYLPSLVGCASPSEHRSAFIGLLATGFKQFHHDKTWLAATTLRLSGMAYTVRENRRSLFVVKGLRSSTAASNSGNDSSETTTSIDRDSFTLEHRTRLNFSSFGTLYTVAVAVDLALLVLFTWSAYETIVGVLAPMWRTLQAPANVLARRASATKAAVSIEDCHAAVTSGIYRSELVSALLLTSCVLHWMTVVPLATLLSERTTSLQATTHALLSLGRFWVLVLLTINALWNSFVAWQERQALLIAHVTYVSVPEVAAISAFVALLFHETLLAIPRALHVAQHQHLEDKTSFAGRIAVANSFAEDQDSVQHSSSSVVAALFLPLLAVVLASLVAVVAVAAVRFAYFQARYPRQHPPSRSGSVTAASPSTVKPDLDRAADSPTKRAMAAAHSEPLAGLQLPLERVVHVPIRARSLVRSAWKMERRYGHHVSLRIPVCLEHGIIFEGSGACLKTRVGFFGVVLPYLRTQNHALPKDEQPADANSSQESTVESDDDEVNNAAKLPRTPPHVPLH</sequence>
<feature type="transmembrane region" description="Helical" evidence="2">
    <location>
        <begin position="341"/>
        <end position="362"/>
    </location>
</feature>
<reference evidence="3" key="1">
    <citation type="submission" date="2021-12" db="EMBL/GenBank/DDBJ databases">
        <title>Prjna785345.</title>
        <authorList>
            <person name="Rujirawat T."/>
            <person name="Krajaejun T."/>
        </authorList>
    </citation>
    <scope>NUCLEOTIDE SEQUENCE</scope>
    <source>
        <strain evidence="3">Pi057C3</strain>
    </source>
</reference>
<evidence type="ECO:0000313" key="3">
    <source>
        <dbReference type="EMBL" id="KAJ0393072.1"/>
    </source>
</evidence>
<accession>A0AAD5Q2P5</accession>
<gene>
    <name evidence="3" type="ORF">P43SY_004173</name>
</gene>
<organism evidence="3 4">
    <name type="scientific">Pythium insidiosum</name>
    <name type="common">Pythiosis disease agent</name>
    <dbReference type="NCBI Taxonomy" id="114742"/>
    <lineage>
        <taxon>Eukaryota</taxon>
        <taxon>Sar</taxon>
        <taxon>Stramenopiles</taxon>
        <taxon>Oomycota</taxon>
        <taxon>Peronosporomycetes</taxon>
        <taxon>Pythiales</taxon>
        <taxon>Pythiaceae</taxon>
        <taxon>Pythium</taxon>
    </lineage>
</organism>
<dbReference type="EMBL" id="JAKCXM010000534">
    <property type="protein sequence ID" value="KAJ0393072.1"/>
    <property type="molecule type" value="Genomic_DNA"/>
</dbReference>
<feature type="region of interest" description="Disordered" evidence="1">
    <location>
        <begin position="588"/>
        <end position="623"/>
    </location>
</feature>
<proteinExistence type="predicted"/>
<feature type="transmembrane region" description="Helical" evidence="2">
    <location>
        <begin position="552"/>
        <end position="581"/>
    </location>
</feature>
<feature type="transmembrane region" description="Helical" evidence="2">
    <location>
        <begin position="479"/>
        <end position="503"/>
    </location>
</feature>
<evidence type="ECO:0000256" key="1">
    <source>
        <dbReference type="SAM" id="MobiDB-lite"/>
    </source>
</evidence>
<feature type="compositionally biased region" description="Basic and acidic residues" evidence="1">
    <location>
        <begin position="608"/>
        <end position="618"/>
    </location>
</feature>
<feature type="compositionally biased region" description="Polar residues" evidence="1">
    <location>
        <begin position="592"/>
        <end position="605"/>
    </location>
</feature>